<gene>
    <name evidence="18" type="ORF">KR093_011684</name>
</gene>
<evidence type="ECO:0000256" key="3">
    <source>
        <dbReference type="ARBA" id="ARBA00010918"/>
    </source>
</evidence>
<dbReference type="SUPFAM" id="SSF53187">
    <property type="entry name" value="Zn-dependent exopeptidases"/>
    <property type="match status" value="1"/>
</dbReference>
<dbReference type="EMBL" id="JAJJHW010002585">
    <property type="protein sequence ID" value="KAH8372469.1"/>
    <property type="molecule type" value="Genomic_DNA"/>
</dbReference>
<dbReference type="CDD" id="cd03875">
    <property type="entry name" value="M28_Fxna_like"/>
    <property type="match status" value="1"/>
</dbReference>
<keyword evidence="8" id="KW-0256">Endoplasmic reticulum</keyword>
<name>A0AAD4PLU4_9MUSC</name>
<keyword evidence="7" id="KW-0378">Hydrolase</keyword>
<feature type="transmembrane region" description="Helical" evidence="15">
    <location>
        <begin position="607"/>
        <end position="630"/>
    </location>
</feature>
<dbReference type="FunFam" id="3.40.630.10:FF:000008">
    <property type="entry name" value="Endoplasmic reticulum metallopeptidase 1"/>
    <property type="match status" value="1"/>
</dbReference>
<keyword evidence="19" id="KW-1185">Reference proteome</keyword>
<feature type="transmembrane region" description="Helical" evidence="15">
    <location>
        <begin position="538"/>
        <end position="557"/>
    </location>
</feature>
<dbReference type="GO" id="GO:0046872">
    <property type="term" value="F:metal ion binding"/>
    <property type="evidence" value="ECO:0007669"/>
    <property type="project" value="UniProtKB-KW"/>
</dbReference>
<reference evidence="18" key="1">
    <citation type="journal article" date="2021" name="Mol. Ecol. Resour.">
        <title>Phylogenomic analyses of the genus Drosophila reveals genomic signals of climate adaptation.</title>
        <authorList>
            <person name="Li F."/>
            <person name="Rane R.V."/>
            <person name="Luria V."/>
            <person name="Xiong Z."/>
            <person name="Chen J."/>
            <person name="Li Z."/>
            <person name="Catullo R.A."/>
            <person name="Griffin P.C."/>
            <person name="Schiffer M."/>
            <person name="Pearce S."/>
            <person name="Lee S.F."/>
            <person name="McElroy K."/>
            <person name="Stocker A."/>
            <person name="Shirriffs J."/>
            <person name="Cockerell F."/>
            <person name="Coppin C."/>
            <person name="Sgro C.M."/>
            <person name="Karger A."/>
            <person name="Cain J.W."/>
            <person name="Weber J.A."/>
            <person name="Santpere G."/>
            <person name="Kirschner M.W."/>
            <person name="Hoffmann A.A."/>
            <person name="Oakeshott J.G."/>
            <person name="Zhang G."/>
        </authorList>
    </citation>
    <scope>NUCLEOTIDE SEQUENCE</scope>
    <source>
        <strain evidence="18">BGI-SZ-2011g</strain>
    </source>
</reference>
<keyword evidence="5 15" id="KW-0812">Transmembrane</keyword>
<evidence type="ECO:0000256" key="13">
    <source>
        <dbReference type="ARBA" id="ARBA00023180"/>
    </source>
</evidence>
<keyword evidence="11" id="KW-0482">Metalloprotease</keyword>
<organism evidence="18 19">
    <name type="scientific">Drosophila rubida</name>
    <dbReference type="NCBI Taxonomy" id="30044"/>
    <lineage>
        <taxon>Eukaryota</taxon>
        <taxon>Metazoa</taxon>
        <taxon>Ecdysozoa</taxon>
        <taxon>Arthropoda</taxon>
        <taxon>Hexapoda</taxon>
        <taxon>Insecta</taxon>
        <taxon>Pterygota</taxon>
        <taxon>Neoptera</taxon>
        <taxon>Endopterygota</taxon>
        <taxon>Diptera</taxon>
        <taxon>Brachycera</taxon>
        <taxon>Muscomorpha</taxon>
        <taxon>Ephydroidea</taxon>
        <taxon>Drosophilidae</taxon>
        <taxon>Drosophila</taxon>
    </lineage>
</organism>
<evidence type="ECO:0000256" key="10">
    <source>
        <dbReference type="ARBA" id="ARBA00022989"/>
    </source>
</evidence>
<dbReference type="GO" id="GO:0008235">
    <property type="term" value="F:metalloexopeptidase activity"/>
    <property type="evidence" value="ECO:0007669"/>
    <property type="project" value="InterPro"/>
</dbReference>
<comment type="similarity">
    <text evidence="3">Belongs to the peptidase M28 family.</text>
</comment>
<comment type="cofactor">
    <cofactor evidence="1">
        <name>Zn(2+)</name>
        <dbReference type="ChEBI" id="CHEBI:29105"/>
    </cofactor>
</comment>
<protein>
    <recommendedName>
        <fullName evidence="14">FXNA-like protease</fullName>
    </recommendedName>
</protein>
<dbReference type="GO" id="GO:0005789">
    <property type="term" value="C:endoplasmic reticulum membrane"/>
    <property type="evidence" value="ECO:0007669"/>
    <property type="project" value="UniProtKB-SubCell"/>
</dbReference>
<feature type="transmembrane region" description="Helical" evidence="15">
    <location>
        <begin position="636"/>
        <end position="659"/>
    </location>
</feature>
<dbReference type="GO" id="GO:0006508">
    <property type="term" value="P:proteolysis"/>
    <property type="evidence" value="ECO:0007669"/>
    <property type="project" value="UniProtKB-KW"/>
</dbReference>
<dbReference type="PANTHER" id="PTHR12147">
    <property type="entry name" value="METALLOPEPTIDASE M28 FAMILY MEMBER"/>
    <property type="match status" value="1"/>
</dbReference>
<feature type="transmembrane region" description="Helical" evidence="15">
    <location>
        <begin position="577"/>
        <end position="595"/>
    </location>
</feature>
<dbReference type="Pfam" id="PF04389">
    <property type="entry name" value="Peptidase_M28"/>
    <property type="match status" value="1"/>
</dbReference>
<dbReference type="Proteomes" id="UP001200034">
    <property type="component" value="Unassembled WGS sequence"/>
</dbReference>
<evidence type="ECO:0000256" key="1">
    <source>
        <dbReference type="ARBA" id="ARBA00001947"/>
    </source>
</evidence>
<dbReference type="InterPro" id="IPR007484">
    <property type="entry name" value="Peptidase_M28"/>
</dbReference>
<accession>A0AAD4PLU4</accession>
<dbReference type="InterPro" id="IPR045175">
    <property type="entry name" value="M28_fam"/>
</dbReference>
<keyword evidence="12 15" id="KW-0472">Membrane</keyword>
<feature type="transmembrane region" description="Helical" evidence="15">
    <location>
        <begin position="379"/>
        <end position="401"/>
    </location>
</feature>
<evidence type="ECO:0000256" key="8">
    <source>
        <dbReference type="ARBA" id="ARBA00022824"/>
    </source>
</evidence>
<dbReference type="Gene3D" id="3.40.630.10">
    <property type="entry name" value="Zn peptidases"/>
    <property type="match status" value="1"/>
</dbReference>
<dbReference type="AlphaFoldDB" id="A0AAD4PLU4"/>
<feature type="transmembrane region" description="Helical" evidence="15">
    <location>
        <begin position="413"/>
        <end position="439"/>
    </location>
</feature>
<keyword evidence="13" id="KW-0325">Glycoprotein</keyword>
<feature type="non-terminal residue" evidence="18">
    <location>
        <position position="1"/>
    </location>
</feature>
<feature type="transmembrane region" description="Helical" evidence="15">
    <location>
        <begin position="513"/>
        <end position="531"/>
    </location>
</feature>
<evidence type="ECO:0000256" key="4">
    <source>
        <dbReference type="ARBA" id="ARBA00022670"/>
    </source>
</evidence>
<evidence type="ECO:0000256" key="15">
    <source>
        <dbReference type="SAM" id="Phobius"/>
    </source>
</evidence>
<dbReference type="InterPro" id="IPR048024">
    <property type="entry name" value="Fxna-like_M28_dom"/>
</dbReference>
<evidence type="ECO:0000259" key="17">
    <source>
        <dbReference type="Pfam" id="PF22248"/>
    </source>
</evidence>
<proteinExistence type="inferred from homology"/>
<feature type="domain" description="Endoplasmic reticulum metallopeptidase 1-like C-terminal" evidence="17">
    <location>
        <begin position="667"/>
        <end position="886"/>
    </location>
</feature>
<evidence type="ECO:0000256" key="14">
    <source>
        <dbReference type="ARBA" id="ARBA00078796"/>
    </source>
</evidence>
<comment type="caution">
    <text evidence="18">The sequence shown here is derived from an EMBL/GenBank/DDBJ whole genome shotgun (WGS) entry which is preliminary data.</text>
</comment>
<comment type="subcellular location">
    <subcellularLocation>
        <location evidence="2">Endoplasmic reticulum membrane</location>
        <topology evidence="2">Multi-pass membrane protein</topology>
    </subcellularLocation>
</comment>
<feature type="transmembrane region" description="Helical" evidence="15">
    <location>
        <begin position="12"/>
        <end position="32"/>
    </location>
</feature>
<evidence type="ECO:0000313" key="19">
    <source>
        <dbReference type="Proteomes" id="UP001200034"/>
    </source>
</evidence>
<evidence type="ECO:0000256" key="7">
    <source>
        <dbReference type="ARBA" id="ARBA00022801"/>
    </source>
</evidence>
<evidence type="ECO:0000313" key="18">
    <source>
        <dbReference type="EMBL" id="KAH8372469.1"/>
    </source>
</evidence>
<keyword evidence="10 15" id="KW-1133">Transmembrane helix</keyword>
<evidence type="ECO:0000256" key="12">
    <source>
        <dbReference type="ARBA" id="ARBA00023136"/>
    </source>
</evidence>
<evidence type="ECO:0000256" key="11">
    <source>
        <dbReference type="ARBA" id="ARBA00023049"/>
    </source>
</evidence>
<evidence type="ECO:0000256" key="9">
    <source>
        <dbReference type="ARBA" id="ARBA00022833"/>
    </source>
</evidence>
<keyword evidence="4" id="KW-0645">Protease</keyword>
<dbReference type="Pfam" id="PF22248">
    <property type="entry name" value="ERMP1_C"/>
    <property type="match status" value="1"/>
</dbReference>
<keyword evidence="9" id="KW-0862">Zinc</keyword>
<sequence length="888" mass="99932">EKTHGKLSWHFAGAFVVFWAVLFFAIVIPLFYRLPTPLTLEHAEKNVFIAERAYNNLYTLSNIGNKLTGSVENEIQAVNFIFDELENIKSDLLTDYFDLEYEKSKVTGGFPYSTTLNFYKGVQNIVAKLSPKNSSSENYILINSHFDSKPFTNSAGDAGFMIAIMLEVLRVIATTRQTIEHPLVFLFNGAEEGMLQASHGFITQHKWAPYCKAVLNLDAGGSGGRDILFQSGPNHPWLVDYYKKYIKYPFATTMAEEIFQSGIIPSDTDFRQFNLYGNVPGLDMAQCFNGFIYHTNYDNIDVIPLGAFQNTGDNVLSLVRGLANASELHNTEVSTIYLFKINDNNILPTNSQAHKTGHAVFFDFLGIYFFHYSATTGKFLNFGVSVVVFALVFISMWRMAVGSQHEIRQVIRLFFIVFSIQITSFVLALAFPMVVVFAMDAFGRSLTYYSSPLLVVGLYVCPALIGLSLPITIYYSRRPNVSVSKYLSISMVLKKILVYPFQDKLVRPYHLQLVLHSHAINLAIMCVAVQASGFRSAYIFFIPLLFYAISVAINLLTKLHDRGYAWSGVVKASQIAPFLYSTYIIYLFIVVLTPMGGRSGSASNRDLFIAVLAAFGTILSLGFMAPLISILRRPKIVIWAFMVTTAVSVILASITHLGFPYRPMTSGQRVAYLQVRNIFYEYDGSLSKDESGYLFFPQDRRGLAPFAGTKVNLTGLVSIAPRCEAEMMCGMPLYDYRFYKNRLSLKWLPRSESIVAPGRSGLELLNKTIVNAITARYRFEFSGPSHMSLFFQTYEDVKIINWSFSNSYLKTAQPYHVYLTYGLDNSPYKFIVDVSKPDGDFDVPVFQLGASAHFIGNPGDAEAARYAASFPNYSILAQWPAIYKRYIF</sequence>
<evidence type="ECO:0000256" key="2">
    <source>
        <dbReference type="ARBA" id="ARBA00004477"/>
    </source>
</evidence>
<feature type="transmembrane region" description="Helical" evidence="15">
    <location>
        <begin position="451"/>
        <end position="476"/>
    </location>
</feature>
<keyword evidence="6" id="KW-0479">Metal-binding</keyword>
<feature type="domain" description="Peptidase M28" evidence="16">
    <location>
        <begin position="124"/>
        <end position="318"/>
    </location>
</feature>
<evidence type="ECO:0000256" key="6">
    <source>
        <dbReference type="ARBA" id="ARBA00022723"/>
    </source>
</evidence>
<dbReference type="InterPro" id="IPR053973">
    <property type="entry name" value="ERMP1-like_C"/>
</dbReference>
<evidence type="ECO:0000256" key="5">
    <source>
        <dbReference type="ARBA" id="ARBA00022692"/>
    </source>
</evidence>
<dbReference type="PANTHER" id="PTHR12147:SF22">
    <property type="entry name" value="ENDOPLASMIC RETICULUM METALLOPEPTIDASE 1"/>
    <property type="match status" value="1"/>
</dbReference>
<evidence type="ECO:0000259" key="16">
    <source>
        <dbReference type="Pfam" id="PF04389"/>
    </source>
</evidence>